<reference evidence="5 6" key="1">
    <citation type="submission" date="2020-01" db="EMBL/GenBank/DDBJ databases">
        <title>Paenibacillus soybeanensis sp. nov. isolated from the nodules of soybean (Glycine max(L.) Merr).</title>
        <authorList>
            <person name="Wang H."/>
        </authorList>
    </citation>
    <scope>NUCLEOTIDE SEQUENCE [LARGE SCALE GENOMIC DNA]</scope>
    <source>
        <strain evidence="5 6">DSM 23054</strain>
    </source>
</reference>
<name>A0A7X4YSU8_9BACL</name>
<dbReference type="InterPro" id="IPR055372">
    <property type="entry name" value="CBM96"/>
</dbReference>
<evidence type="ECO:0000256" key="3">
    <source>
        <dbReference type="ARBA" id="ARBA00022729"/>
    </source>
</evidence>
<evidence type="ECO:0000256" key="2">
    <source>
        <dbReference type="ARBA" id="ARBA00022525"/>
    </source>
</evidence>
<comment type="subcellular location">
    <subcellularLocation>
        <location evidence="1">Secreted</location>
    </subcellularLocation>
</comment>
<protein>
    <recommendedName>
        <fullName evidence="4">Carbohydrate-binding module family 96 domain-containing protein</fullName>
    </recommendedName>
</protein>
<gene>
    <name evidence="5" type="ORF">GT003_23220</name>
</gene>
<dbReference type="GO" id="GO:0005576">
    <property type="term" value="C:extracellular region"/>
    <property type="evidence" value="ECO:0007669"/>
    <property type="project" value="UniProtKB-SubCell"/>
</dbReference>
<dbReference type="EMBL" id="JAAAMU010000014">
    <property type="protein sequence ID" value="NBC71918.1"/>
    <property type="molecule type" value="Genomic_DNA"/>
</dbReference>
<dbReference type="Proteomes" id="UP000558113">
    <property type="component" value="Unassembled WGS sequence"/>
</dbReference>
<organism evidence="5 6">
    <name type="scientific">Paenibacillus sacheonensis</name>
    <dbReference type="NCBI Taxonomy" id="742054"/>
    <lineage>
        <taxon>Bacteria</taxon>
        <taxon>Bacillati</taxon>
        <taxon>Bacillota</taxon>
        <taxon>Bacilli</taxon>
        <taxon>Bacillales</taxon>
        <taxon>Paenibacillaceae</taxon>
        <taxon>Paenibacillus</taxon>
    </lineage>
</organism>
<dbReference type="AlphaFoldDB" id="A0A7X4YSU8"/>
<keyword evidence="6" id="KW-1185">Reference proteome</keyword>
<evidence type="ECO:0000259" key="4">
    <source>
        <dbReference type="Pfam" id="PF24517"/>
    </source>
</evidence>
<proteinExistence type="predicted"/>
<keyword evidence="2" id="KW-0964">Secreted</keyword>
<sequence length="86" mass="8907">MFVLKPTANVTNAKVRIYHTAHANAHTLIANSASTENWNEGGVKPTLGSQLGSASVSANGYVEIDVTAAVQAKISGGQSSFTCRTS</sequence>
<evidence type="ECO:0000313" key="6">
    <source>
        <dbReference type="Proteomes" id="UP000558113"/>
    </source>
</evidence>
<evidence type="ECO:0000256" key="1">
    <source>
        <dbReference type="ARBA" id="ARBA00004613"/>
    </source>
</evidence>
<dbReference type="Pfam" id="PF24517">
    <property type="entry name" value="CBM96"/>
    <property type="match status" value="1"/>
</dbReference>
<evidence type="ECO:0000313" key="5">
    <source>
        <dbReference type="EMBL" id="NBC71918.1"/>
    </source>
</evidence>
<dbReference type="RefSeq" id="WP_161702353.1">
    <property type="nucleotide sequence ID" value="NZ_JAAAMU010000014.1"/>
</dbReference>
<accession>A0A7X4YSU8</accession>
<keyword evidence="3" id="KW-0732">Signal</keyword>
<feature type="domain" description="Carbohydrate-binding module family 96" evidence="4">
    <location>
        <begin position="6"/>
        <end position="81"/>
    </location>
</feature>
<comment type="caution">
    <text evidence="5">The sequence shown here is derived from an EMBL/GenBank/DDBJ whole genome shotgun (WGS) entry which is preliminary data.</text>
</comment>